<dbReference type="SUPFAM" id="SSF101936">
    <property type="entry name" value="DNA-binding pseudobarrel domain"/>
    <property type="match status" value="1"/>
</dbReference>
<protein>
    <recommendedName>
        <fullName evidence="5">TF-B3 domain-containing protein</fullName>
    </recommendedName>
</protein>
<dbReference type="InterPro" id="IPR015300">
    <property type="entry name" value="DNA-bd_pseudobarrel_sf"/>
</dbReference>
<keyword evidence="1" id="KW-0805">Transcription regulation</keyword>
<dbReference type="InterPro" id="IPR003340">
    <property type="entry name" value="B3_DNA-bd"/>
</dbReference>
<comment type="caution">
    <text evidence="6">The sequence shown here is derived from an EMBL/GenBank/DDBJ whole genome shotgun (WGS) entry which is preliminary data.</text>
</comment>
<evidence type="ECO:0000313" key="6">
    <source>
        <dbReference type="EMBL" id="KAG0555121.1"/>
    </source>
</evidence>
<dbReference type="PROSITE" id="PS50863">
    <property type="entry name" value="B3"/>
    <property type="match status" value="1"/>
</dbReference>
<dbReference type="Pfam" id="PF02362">
    <property type="entry name" value="B3"/>
    <property type="match status" value="1"/>
</dbReference>
<dbReference type="AlphaFoldDB" id="A0A8T0G801"/>
<dbReference type="PANTHER" id="PTHR31920">
    <property type="entry name" value="B3 DOMAIN-CONTAINING"/>
    <property type="match status" value="1"/>
</dbReference>
<evidence type="ECO:0000256" key="4">
    <source>
        <dbReference type="ARBA" id="ARBA00023242"/>
    </source>
</evidence>
<feature type="domain" description="TF-B3" evidence="5">
    <location>
        <begin position="59"/>
        <end position="158"/>
    </location>
</feature>
<dbReference type="EMBL" id="CM026433">
    <property type="protein sequence ID" value="KAG0555121.1"/>
    <property type="molecule type" value="Genomic_DNA"/>
</dbReference>
<accession>A0A8T0G801</accession>
<evidence type="ECO:0000313" key="7">
    <source>
        <dbReference type="Proteomes" id="UP000822688"/>
    </source>
</evidence>
<dbReference type="PANTHER" id="PTHR31920:SF135">
    <property type="entry name" value="B3 DOMAIN-CONTAINING PROTEIN OS03G0621600-RELATED"/>
    <property type="match status" value="1"/>
</dbReference>
<keyword evidence="2" id="KW-0238">DNA-binding</keyword>
<keyword evidence="3" id="KW-0804">Transcription</keyword>
<dbReference type="CDD" id="cd10017">
    <property type="entry name" value="B3_DNA"/>
    <property type="match status" value="1"/>
</dbReference>
<dbReference type="Proteomes" id="UP000822688">
    <property type="component" value="Chromosome 12"/>
</dbReference>
<organism evidence="6 7">
    <name type="scientific">Ceratodon purpureus</name>
    <name type="common">Fire moss</name>
    <name type="synonym">Dicranum purpureum</name>
    <dbReference type="NCBI Taxonomy" id="3225"/>
    <lineage>
        <taxon>Eukaryota</taxon>
        <taxon>Viridiplantae</taxon>
        <taxon>Streptophyta</taxon>
        <taxon>Embryophyta</taxon>
        <taxon>Bryophyta</taxon>
        <taxon>Bryophytina</taxon>
        <taxon>Bryopsida</taxon>
        <taxon>Dicranidae</taxon>
        <taxon>Pseudoditrichales</taxon>
        <taxon>Ditrichaceae</taxon>
        <taxon>Ceratodon</taxon>
    </lineage>
</organism>
<evidence type="ECO:0000256" key="2">
    <source>
        <dbReference type="ARBA" id="ARBA00023125"/>
    </source>
</evidence>
<evidence type="ECO:0000256" key="1">
    <source>
        <dbReference type="ARBA" id="ARBA00023015"/>
    </source>
</evidence>
<keyword evidence="7" id="KW-1185">Reference proteome</keyword>
<keyword evidence="4" id="KW-0539">Nucleus</keyword>
<dbReference type="GO" id="GO:0003677">
    <property type="term" value="F:DNA binding"/>
    <property type="evidence" value="ECO:0007669"/>
    <property type="project" value="UniProtKB-KW"/>
</dbReference>
<gene>
    <name evidence="6" type="ORF">KC19_12G146100</name>
</gene>
<name>A0A8T0G801_CERPU</name>
<evidence type="ECO:0000256" key="3">
    <source>
        <dbReference type="ARBA" id="ARBA00023163"/>
    </source>
</evidence>
<sequence>MAKPRKSCDSFVEDWRSLWEPDLEAIAFNGVTCDPTRVEPKVLQWAKEHCSHKPHFIKVINKCASRNSPRSCHLVVPSPFVKEHFRELQRVVTLENDEGETWRVAFWMWLRRDKAHVEPRLIQGWKRVADDNGLEPGEVVVFVLEGDSRFRFTRFDGQGNIIGGVKIKDNMTGMNLEESQQRRTRLGLMRASALALRADQCSPPSGLGFDDDGHEMSAPADKHIARVSRKGRRLCTLGEITRSTRANCSNIDESALAINNEHVLT</sequence>
<dbReference type="InterPro" id="IPR050655">
    <property type="entry name" value="Plant_B3_domain"/>
</dbReference>
<reference evidence="6" key="1">
    <citation type="submission" date="2020-06" db="EMBL/GenBank/DDBJ databases">
        <title>WGS assembly of Ceratodon purpureus strain R40.</title>
        <authorList>
            <person name="Carey S.B."/>
            <person name="Jenkins J."/>
            <person name="Shu S."/>
            <person name="Lovell J.T."/>
            <person name="Sreedasyam A."/>
            <person name="Maumus F."/>
            <person name="Tiley G.P."/>
            <person name="Fernandez-Pozo N."/>
            <person name="Barry K."/>
            <person name="Chen C."/>
            <person name="Wang M."/>
            <person name="Lipzen A."/>
            <person name="Daum C."/>
            <person name="Saski C.A."/>
            <person name="Payton A.C."/>
            <person name="Mcbreen J.C."/>
            <person name="Conrad R.E."/>
            <person name="Kollar L.M."/>
            <person name="Olsson S."/>
            <person name="Huttunen S."/>
            <person name="Landis J.B."/>
            <person name="Wickett N.J."/>
            <person name="Johnson M.G."/>
            <person name="Rensing S.A."/>
            <person name="Grimwood J."/>
            <person name="Schmutz J."/>
            <person name="Mcdaniel S.F."/>
        </authorList>
    </citation>
    <scope>NUCLEOTIDE SEQUENCE</scope>
    <source>
        <strain evidence="6">R40</strain>
    </source>
</reference>
<dbReference type="Gene3D" id="2.40.330.10">
    <property type="entry name" value="DNA-binding pseudobarrel domain"/>
    <property type="match status" value="1"/>
</dbReference>
<proteinExistence type="predicted"/>
<evidence type="ECO:0000259" key="5">
    <source>
        <dbReference type="PROSITE" id="PS50863"/>
    </source>
</evidence>
<dbReference type="SMART" id="SM01019">
    <property type="entry name" value="B3"/>
    <property type="match status" value="1"/>
</dbReference>